<evidence type="ECO:0000256" key="3">
    <source>
        <dbReference type="ARBA" id="ARBA00023274"/>
    </source>
</evidence>
<dbReference type="FunFam" id="1.10.8.50:FF:000001">
    <property type="entry name" value="30S ribosomal protein S13"/>
    <property type="match status" value="1"/>
</dbReference>
<sequence length="117" mass="13186">MPRILNVNLPKDKAISKSLTKIPGIGQGRAKLICAELGISFNSKLSTISKDKLKVITDFIDNQYTIGSKLTRDKTLNIKRLIKISSYRGFRHVRGLPCRGQRTCSNSKTSRKFKLHI</sequence>
<protein>
    <submittedName>
        <fullName evidence="5">Ribosomal protein S13</fullName>
    </submittedName>
</protein>
<dbReference type="InterPro" id="IPR027437">
    <property type="entry name" value="Rbsml_uS13_C"/>
</dbReference>
<dbReference type="InterPro" id="IPR001892">
    <property type="entry name" value="Ribosomal_uS13"/>
</dbReference>
<dbReference type="PANTHER" id="PTHR10871:SF1">
    <property type="entry name" value="SMALL RIBOSOMAL SUBUNIT PROTEIN US13M"/>
    <property type="match status" value="1"/>
</dbReference>
<geneLocation type="mitochondrion" evidence="5"/>
<dbReference type="GO" id="GO:0006412">
    <property type="term" value="P:translation"/>
    <property type="evidence" value="ECO:0007669"/>
    <property type="project" value="InterPro"/>
</dbReference>
<dbReference type="GO" id="GO:0005829">
    <property type="term" value="C:cytosol"/>
    <property type="evidence" value="ECO:0007669"/>
    <property type="project" value="TreeGrafter"/>
</dbReference>
<evidence type="ECO:0000256" key="1">
    <source>
        <dbReference type="ARBA" id="ARBA00008080"/>
    </source>
</evidence>
<dbReference type="GO" id="GO:0003735">
    <property type="term" value="F:structural constituent of ribosome"/>
    <property type="evidence" value="ECO:0007669"/>
    <property type="project" value="InterPro"/>
</dbReference>
<reference evidence="5" key="1">
    <citation type="submission" date="2019-06" db="EMBL/GenBank/DDBJ databases">
        <authorList>
            <person name="Wideman J.G."/>
            <person name="Richards T.A."/>
        </authorList>
    </citation>
    <scope>NUCLEOTIDE SEQUENCE</scope>
</reference>
<dbReference type="PIRSF" id="PIRSF002134">
    <property type="entry name" value="Ribosomal_S13"/>
    <property type="match status" value="1"/>
</dbReference>
<evidence type="ECO:0000256" key="2">
    <source>
        <dbReference type="ARBA" id="ARBA00022980"/>
    </source>
</evidence>
<gene>
    <name evidence="5" type="primary">rps13</name>
</gene>
<dbReference type="PROSITE" id="PS00646">
    <property type="entry name" value="RIBOSOMAL_S13_1"/>
    <property type="match status" value="1"/>
</dbReference>
<dbReference type="InterPro" id="IPR018269">
    <property type="entry name" value="Ribosomal_uS13_CS"/>
</dbReference>
<dbReference type="InterPro" id="IPR010979">
    <property type="entry name" value="Ribosomal_uS13-like_H2TH"/>
</dbReference>
<evidence type="ECO:0000256" key="4">
    <source>
        <dbReference type="RuleBase" id="RU003830"/>
    </source>
</evidence>
<dbReference type="EMBL" id="MN082145">
    <property type="protein sequence ID" value="QFP99085.1"/>
    <property type="molecule type" value="Genomic_DNA"/>
</dbReference>
<dbReference type="Gene3D" id="4.10.910.10">
    <property type="entry name" value="30s ribosomal protein s13, domain 2"/>
    <property type="match status" value="1"/>
</dbReference>
<dbReference type="PANTHER" id="PTHR10871">
    <property type="entry name" value="30S RIBOSOMAL PROTEIN S13/40S RIBOSOMAL PROTEIN S18"/>
    <property type="match status" value="1"/>
</dbReference>
<proteinExistence type="inferred from homology"/>
<organism evidence="5">
    <name type="scientific">Telonemida sp</name>
    <dbReference type="NCBI Taxonomy" id="2652706"/>
    <lineage>
        <taxon>Eukaryota</taxon>
        <taxon>Eukaryota incertae sedis</taxon>
        <taxon>Telonemia</taxon>
        <taxon>Telonemida</taxon>
    </lineage>
</organism>
<keyword evidence="5" id="KW-0496">Mitochondrion</keyword>
<name>A0A5P8DJZ8_9EUKA</name>
<comment type="similarity">
    <text evidence="1 4">Belongs to the universal ribosomal protein uS13 family.</text>
</comment>
<keyword evidence="3 4" id="KW-0687">Ribonucleoprotein</keyword>
<accession>A0A5P8DJZ8</accession>
<dbReference type="AlphaFoldDB" id="A0A5P8DJZ8"/>
<dbReference type="GO" id="GO:0015935">
    <property type="term" value="C:small ribosomal subunit"/>
    <property type="evidence" value="ECO:0007669"/>
    <property type="project" value="TreeGrafter"/>
</dbReference>
<keyword evidence="2 4" id="KW-0689">Ribosomal protein</keyword>
<dbReference type="PROSITE" id="PS50159">
    <property type="entry name" value="RIBOSOMAL_S13_2"/>
    <property type="match status" value="1"/>
</dbReference>
<dbReference type="GO" id="GO:0003723">
    <property type="term" value="F:RNA binding"/>
    <property type="evidence" value="ECO:0007669"/>
    <property type="project" value="InterPro"/>
</dbReference>
<dbReference type="Pfam" id="PF00416">
    <property type="entry name" value="Ribosomal_S13"/>
    <property type="match status" value="1"/>
</dbReference>
<dbReference type="HAMAP" id="MF_01315">
    <property type="entry name" value="Ribosomal_uS13"/>
    <property type="match status" value="1"/>
</dbReference>
<evidence type="ECO:0000313" key="5">
    <source>
        <dbReference type="EMBL" id="QFP99085.1"/>
    </source>
</evidence>
<dbReference type="SUPFAM" id="SSF46946">
    <property type="entry name" value="S13-like H2TH domain"/>
    <property type="match status" value="1"/>
</dbReference>
<dbReference type="Gene3D" id="1.10.8.50">
    <property type="match status" value="1"/>
</dbReference>